<feature type="chain" id="PRO_5018982916" evidence="2">
    <location>
        <begin position="26"/>
        <end position="323"/>
    </location>
</feature>
<comment type="caution">
    <text evidence="3">The sequence shown here is derived from an EMBL/GenBank/DDBJ whole genome shotgun (WGS) entry which is preliminary data.</text>
</comment>
<organism evidence="3 4">
    <name type="scientific">Arsenicitalea aurantiaca</name>
    <dbReference type="NCBI Taxonomy" id="1783274"/>
    <lineage>
        <taxon>Bacteria</taxon>
        <taxon>Pseudomonadati</taxon>
        <taxon>Pseudomonadota</taxon>
        <taxon>Alphaproteobacteria</taxon>
        <taxon>Hyphomicrobiales</taxon>
        <taxon>Devosiaceae</taxon>
        <taxon>Arsenicitalea</taxon>
    </lineage>
</organism>
<reference evidence="3 4" key="1">
    <citation type="journal article" date="2016" name="Int. J. Syst. Evol. Microbiol.">
        <title>Arsenicitalea aurantiaca gen. nov., sp. nov., a new member of the family Hyphomicrobiaceae, isolated from high-arsenic sediment.</title>
        <authorList>
            <person name="Mu Y."/>
            <person name="Zhou L."/>
            <person name="Zeng X.C."/>
            <person name="Liu L."/>
            <person name="Pan Y."/>
            <person name="Chen X."/>
            <person name="Wang J."/>
            <person name="Li S."/>
            <person name="Li W.J."/>
            <person name="Wang Y."/>
        </authorList>
    </citation>
    <scope>NUCLEOTIDE SEQUENCE [LARGE SCALE GENOMIC DNA]</scope>
    <source>
        <strain evidence="3 4">42-50</strain>
    </source>
</reference>
<keyword evidence="2" id="KW-0732">Signal</keyword>
<comment type="similarity">
    <text evidence="1">Belongs to the UPF0065 (bug) family.</text>
</comment>
<dbReference type="AlphaFoldDB" id="A0A433XLD9"/>
<dbReference type="Proteomes" id="UP000281547">
    <property type="component" value="Unassembled WGS sequence"/>
</dbReference>
<evidence type="ECO:0000313" key="3">
    <source>
        <dbReference type="EMBL" id="RUT34808.1"/>
    </source>
</evidence>
<dbReference type="InterPro" id="IPR005064">
    <property type="entry name" value="BUG"/>
</dbReference>
<dbReference type="PIRSF" id="PIRSF017082">
    <property type="entry name" value="YflP"/>
    <property type="match status" value="1"/>
</dbReference>
<evidence type="ECO:0000313" key="4">
    <source>
        <dbReference type="Proteomes" id="UP000281547"/>
    </source>
</evidence>
<dbReference type="EMBL" id="RZNJ01000001">
    <property type="protein sequence ID" value="RUT34808.1"/>
    <property type="molecule type" value="Genomic_DNA"/>
</dbReference>
<feature type="signal peptide" evidence="2">
    <location>
        <begin position="1"/>
        <end position="25"/>
    </location>
</feature>
<name>A0A433XLD9_9HYPH</name>
<accession>A0A433XLD9</accession>
<proteinExistence type="inferred from homology"/>
<dbReference type="Gene3D" id="3.40.190.10">
    <property type="entry name" value="Periplasmic binding protein-like II"/>
    <property type="match status" value="1"/>
</dbReference>
<dbReference type="PANTHER" id="PTHR42928:SF5">
    <property type="entry name" value="BLR1237 PROTEIN"/>
    <property type="match status" value="1"/>
</dbReference>
<dbReference type="Gene3D" id="3.40.190.150">
    <property type="entry name" value="Bordetella uptake gene, domain 1"/>
    <property type="match status" value="1"/>
</dbReference>
<dbReference type="RefSeq" id="WP_127186928.1">
    <property type="nucleotide sequence ID" value="NZ_RZNJ01000001.1"/>
</dbReference>
<keyword evidence="4" id="KW-1185">Reference proteome</keyword>
<dbReference type="InterPro" id="IPR042100">
    <property type="entry name" value="Bug_dom1"/>
</dbReference>
<evidence type="ECO:0000256" key="2">
    <source>
        <dbReference type="SAM" id="SignalP"/>
    </source>
</evidence>
<evidence type="ECO:0000256" key="1">
    <source>
        <dbReference type="ARBA" id="ARBA00006987"/>
    </source>
</evidence>
<dbReference type="OrthoDB" id="7375033at2"/>
<dbReference type="Pfam" id="PF03401">
    <property type="entry name" value="TctC"/>
    <property type="match status" value="1"/>
</dbReference>
<gene>
    <name evidence="3" type="ORF">EMQ25_02290</name>
</gene>
<dbReference type="CDD" id="cd07012">
    <property type="entry name" value="PBP2_Bug_TTT"/>
    <property type="match status" value="1"/>
</dbReference>
<dbReference type="PANTHER" id="PTHR42928">
    <property type="entry name" value="TRICARBOXYLATE-BINDING PROTEIN"/>
    <property type="match status" value="1"/>
</dbReference>
<protein>
    <submittedName>
        <fullName evidence="3">Tripartite tricarboxylate transporter substrate binding protein</fullName>
    </submittedName>
</protein>
<sequence>MNLLKALAATLVVGCAALSATGANAQDFPTEPIKVIVPYAPGGVTDLLARTFQRAIGEAGTLSQPITVVNMAGAGSTVGTRHVMSAKPDGHTLLLHHLGLLSGQAAGMWEHGFADFAPIAGTTRYCHVLAVSASSPYDDLAGFLQDARENPDTIVFGANLGGAIHMAGLVVESLDPEAKLRFAQIGGEVDNIAAIKGNIIQATALSVGSYNQYKAEGLKALFAMAPERAAEAQDIPTGVELGYPDSSLCVQHSWYAPAGTPPEVVSTLADALEGAMNDETVKAFFAGRSMEMTFVRGDALTADLEATYAQFAPLAAGAMAPVQ</sequence>